<protein>
    <submittedName>
        <fullName evidence="10">Glycogen synthase kinase 3 beta</fullName>
    </submittedName>
</protein>
<proteinExistence type="inferred from homology"/>
<evidence type="ECO:0000256" key="5">
    <source>
        <dbReference type="ARBA" id="ARBA00022777"/>
    </source>
</evidence>
<dbReference type="PANTHER" id="PTHR24057:SF4">
    <property type="entry name" value="PROTEIN KINASE MCK1"/>
    <property type="match status" value="1"/>
</dbReference>
<dbReference type="SMART" id="SM00220">
    <property type="entry name" value="S_TKc"/>
    <property type="match status" value="1"/>
</dbReference>
<dbReference type="InterPro" id="IPR017441">
    <property type="entry name" value="Protein_kinase_ATP_BS"/>
</dbReference>
<comment type="caution">
    <text evidence="10">The sequence shown here is derived from an EMBL/GenBank/DDBJ whole genome shotgun (WGS) entry which is preliminary data.</text>
</comment>
<accession>A0A177EIX2</accession>
<comment type="similarity">
    <text evidence="1">Belongs to the protein kinase superfamily. CMGC Ser/Thr protein kinase family. GSK-3 subfamily.</text>
</comment>
<evidence type="ECO:0000313" key="10">
    <source>
        <dbReference type="EMBL" id="OAG31431.1"/>
    </source>
</evidence>
<dbReference type="GO" id="GO:0005634">
    <property type="term" value="C:nucleus"/>
    <property type="evidence" value="ECO:0007669"/>
    <property type="project" value="TreeGrafter"/>
</dbReference>
<evidence type="ECO:0000313" key="11">
    <source>
        <dbReference type="Proteomes" id="UP000185944"/>
    </source>
</evidence>
<dbReference type="InterPro" id="IPR011009">
    <property type="entry name" value="Kinase-like_dom_sf"/>
</dbReference>
<evidence type="ECO:0000256" key="1">
    <source>
        <dbReference type="ARBA" id="ARBA00005527"/>
    </source>
</evidence>
<keyword evidence="3" id="KW-0808">Transferase</keyword>
<evidence type="ECO:0000259" key="9">
    <source>
        <dbReference type="PROSITE" id="PS50011"/>
    </source>
</evidence>
<evidence type="ECO:0000256" key="4">
    <source>
        <dbReference type="ARBA" id="ARBA00022741"/>
    </source>
</evidence>
<dbReference type="GeneID" id="93648308"/>
<dbReference type="Gene3D" id="3.30.200.20">
    <property type="entry name" value="Phosphorylase Kinase, domain 1"/>
    <property type="match status" value="1"/>
</dbReference>
<dbReference type="Gene3D" id="1.10.510.10">
    <property type="entry name" value="Transferase(Phosphotransferase) domain 1"/>
    <property type="match status" value="1"/>
</dbReference>
<dbReference type="AlphaFoldDB" id="A0A177EIX2"/>
<dbReference type="OrthoDB" id="272141at2759"/>
<feature type="binding site" evidence="7">
    <location>
        <position position="48"/>
    </location>
    <ligand>
        <name>ATP</name>
        <dbReference type="ChEBI" id="CHEBI:30616"/>
    </ligand>
</feature>
<dbReference type="GO" id="GO:0030154">
    <property type="term" value="P:cell differentiation"/>
    <property type="evidence" value="ECO:0007669"/>
    <property type="project" value="TreeGrafter"/>
</dbReference>
<dbReference type="VEuPathDB" id="MicrosporidiaDB:NEDG_01958"/>
<keyword evidence="5 10" id="KW-0418">Kinase</keyword>
<feature type="domain" description="Protein kinase" evidence="9">
    <location>
        <begin position="21"/>
        <end position="278"/>
    </location>
</feature>
<dbReference type="PROSITE" id="PS00108">
    <property type="entry name" value="PROTEIN_KINASE_ST"/>
    <property type="match status" value="1"/>
</dbReference>
<evidence type="ECO:0000256" key="6">
    <source>
        <dbReference type="ARBA" id="ARBA00022840"/>
    </source>
</evidence>
<dbReference type="SUPFAM" id="SSF56112">
    <property type="entry name" value="Protein kinase-like (PK-like)"/>
    <property type="match status" value="1"/>
</dbReference>
<dbReference type="GO" id="GO:0004712">
    <property type="term" value="F:protein serine/threonine/tyrosine kinase activity"/>
    <property type="evidence" value="ECO:0007669"/>
    <property type="project" value="TreeGrafter"/>
</dbReference>
<dbReference type="InterPro" id="IPR000719">
    <property type="entry name" value="Prot_kinase_dom"/>
</dbReference>
<dbReference type="STRING" id="1805483.A0A177EIX2"/>
<keyword evidence="4 7" id="KW-0547">Nucleotide-binding</keyword>
<keyword evidence="6 7" id="KW-0067">ATP-binding</keyword>
<dbReference type="Proteomes" id="UP000185944">
    <property type="component" value="Unassembled WGS sequence"/>
</dbReference>
<dbReference type="GO" id="GO:0004674">
    <property type="term" value="F:protein serine/threonine kinase activity"/>
    <property type="evidence" value="ECO:0007669"/>
    <property type="project" value="UniProtKB-KW"/>
</dbReference>
<keyword evidence="2 8" id="KW-0723">Serine/threonine-protein kinase</keyword>
<dbReference type="Pfam" id="PF00069">
    <property type="entry name" value="Pkinase"/>
    <property type="match status" value="1"/>
</dbReference>
<name>A0A177EIX2_9MICR</name>
<dbReference type="RefSeq" id="XP_067545106.1">
    <property type="nucleotide sequence ID" value="XM_067689376.1"/>
</dbReference>
<dbReference type="GO" id="GO:0005737">
    <property type="term" value="C:cytoplasm"/>
    <property type="evidence" value="ECO:0007669"/>
    <property type="project" value="TreeGrafter"/>
</dbReference>
<evidence type="ECO:0000256" key="2">
    <source>
        <dbReference type="ARBA" id="ARBA00022527"/>
    </source>
</evidence>
<keyword evidence="11" id="KW-1185">Reference proteome</keyword>
<dbReference type="GO" id="GO:0005524">
    <property type="term" value="F:ATP binding"/>
    <property type="evidence" value="ECO:0007669"/>
    <property type="project" value="UniProtKB-UniRule"/>
</dbReference>
<evidence type="ECO:0000256" key="3">
    <source>
        <dbReference type="ARBA" id="ARBA00022679"/>
    </source>
</evidence>
<dbReference type="InterPro" id="IPR050591">
    <property type="entry name" value="GSK-3"/>
</dbReference>
<sequence length="279" mass="31747">MDSIKASAVCAITGGVKEIEIFKTRKIGQGSFGEVFHIEVAGVGYAMKMVFERDDYINRELVMLQRFRHESIVSLQWYFYGERRGNGVFLNIGMEYIRQDLLALINQKYVFTRQELAVYGSKLLDGVAYLHGLNVAHRDIKPSNLLIDERLEVLKLCDLGSAKEMRPGDKSVTYICSRNYRAPEVCSGAAYTTKLDIWSSACVIAEMIIGGPLFRSSTSDVHLKNILEKTPKIPDYLLRKAKERNITDMVNILVDMFKICPDKRIGAREARDRFRACLE</sequence>
<dbReference type="PROSITE" id="PS50011">
    <property type="entry name" value="PROTEIN_KINASE_DOM"/>
    <property type="match status" value="1"/>
</dbReference>
<evidence type="ECO:0000256" key="8">
    <source>
        <dbReference type="RuleBase" id="RU000304"/>
    </source>
</evidence>
<reference evidence="10 11" key="1">
    <citation type="submission" date="2016-02" db="EMBL/GenBank/DDBJ databases">
        <title>Discovery of a natural microsporidian pathogen with a broad tissue tropism in Caenorhabditis elegans.</title>
        <authorList>
            <person name="Luallen R.J."/>
            <person name="Reinke A.W."/>
            <person name="Tong L."/>
            <person name="Botts M.R."/>
            <person name="Felix M.-A."/>
            <person name="Troemel E.R."/>
        </authorList>
    </citation>
    <scope>NUCLEOTIDE SEQUENCE [LARGE SCALE GENOMIC DNA]</scope>
    <source>
        <strain evidence="10 11">JUm2807</strain>
    </source>
</reference>
<dbReference type="PROSITE" id="PS00107">
    <property type="entry name" value="PROTEIN_KINASE_ATP"/>
    <property type="match status" value="1"/>
</dbReference>
<evidence type="ECO:0000256" key="7">
    <source>
        <dbReference type="PROSITE-ProRule" id="PRU10141"/>
    </source>
</evidence>
<dbReference type="InterPro" id="IPR008271">
    <property type="entry name" value="Ser/Thr_kinase_AS"/>
</dbReference>
<organism evidence="10 11">
    <name type="scientific">Nematocida displodere</name>
    <dbReference type="NCBI Taxonomy" id="1805483"/>
    <lineage>
        <taxon>Eukaryota</taxon>
        <taxon>Fungi</taxon>
        <taxon>Fungi incertae sedis</taxon>
        <taxon>Microsporidia</taxon>
        <taxon>Nematocida</taxon>
    </lineage>
</organism>
<dbReference type="EMBL" id="LTDL01000016">
    <property type="protein sequence ID" value="OAG31431.1"/>
    <property type="molecule type" value="Genomic_DNA"/>
</dbReference>
<dbReference type="PANTHER" id="PTHR24057">
    <property type="entry name" value="GLYCOGEN SYNTHASE KINASE-3 ALPHA"/>
    <property type="match status" value="1"/>
</dbReference>
<dbReference type="GO" id="GO:0007165">
    <property type="term" value="P:signal transduction"/>
    <property type="evidence" value="ECO:0007669"/>
    <property type="project" value="TreeGrafter"/>
</dbReference>
<gene>
    <name evidence="10" type="ORF">NEDG_01958</name>
</gene>